<proteinExistence type="predicted"/>
<evidence type="ECO:0000313" key="2">
    <source>
        <dbReference type="Proteomes" id="UP000015664"/>
    </source>
</evidence>
<reference evidence="1 2" key="1">
    <citation type="journal article" date="2013" name="ISME J.">
        <title>Multifactorial diversity sustains microbial community stability.</title>
        <authorList>
            <person name="Erkus O."/>
            <person name="de Jager V.C."/>
            <person name="Spus M."/>
            <person name="van Alen-Boerrigter I.J."/>
            <person name="van Rijswijck I.M."/>
            <person name="Hazelwood L."/>
            <person name="Janssen P.W."/>
            <person name="van Hijum S.A."/>
            <person name="Kleerebezem M."/>
            <person name="Smid E.J."/>
        </authorList>
    </citation>
    <scope>NUCLEOTIDE SEQUENCE [LARGE SCALE GENOMIC DNA]</scope>
    <source>
        <strain evidence="1 2">TIFN3</strain>
    </source>
</reference>
<name>T0VD84_LACLC</name>
<accession>T0VD84</accession>
<dbReference type="EMBL" id="ATBE01000007">
    <property type="protein sequence ID" value="EQC96210.1"/>
    <property type="molecule type" value="Genomic_DNA"/>
</dbReference>
<evidence type="ECO:0000313" key="1">
    <source>
        <dbReference type="EMBL" id="EQC96210.1"/>
    </source>
</evidence>
<protein>
    <submittedName>
        <fullName evidence="1">Uncharacterized protein</fullName>
    </submittedName>
</protein>
<dbReference type="Proteomes" id="UP000015664">
    <property type="component" value="Unassembled WGS sequence"/>
</dbReference>
<gene>
    <name evidence="1" type="ORF">LLT3_07830</name>
</gene>
<sequence length="41" mass="4762">MKKLQPKQQKIKQLPLKQAQIRKKIRQGQVEVIAQIPLVGE</sequence>
<organism evidence="1 2">
    <name type="scientific">Lactococcus cremoris subsp. cremoris TIFN3</name>
    <dbReference type="NCBI Taxonomy" id="1234873"/>
    <lineage>
        <taxon>Bacteria</taxon>
        <taxon>Bacillati</taxon>
        <taxon>Bacillota</taxon>
        <taxon>Bacilli</taxon>
        <taxon>Lactobacillales</taxon>
        <taxon>Streptococcaceae</taxon>
        <taxon>Lactococcus</taxon>
        <taxon>Lactococcus cremoris subsp. cremoris</taxon>
    </lineage>
</organism>
<comment type="caution">
    <text evidence="1">The sequence shown here is derived from an EMBL/GenBank/DDBJ whole genome shotgun (WGS) entry which is preliminary data.</text>
</comment>
<dbReference type="AlphaFoldDB" id="T0VD84"/>